<comment type="function">
    <text evidence="5">Bidirectionally degrades single-stranded DNA into large acid-insoluble oligonucleotides, which are then degraded further into small acid-soluble oligonucleotides.</text>
</comment>
<dbReference type="GO" id="GO:0008855">
    <property type="term" value="F:exodeoxyribonuclease VII activity"/>
    <property type="evidence" value="ECO:0007669"/>
    <property type="project" value="UniProtKB-UniRule"/>
</dbReference>
<evidence type="ECO:0000313" key="10">
    <source>
        <dbReference type="EMBL" id="TLQ48789.1"/>
    </source>
</evidence>
<dbReference type="GO" id="GO:0005737">
    <property type="term" value="C:cytoplasm"/>
    <property type="evidence" value="ECO:0007669"/>
    <property type="project" value="UniProtKB-SubCell"/>
</dbReference>
<protein>
    <recommendedName>
        <fullName evidence="5">Exodeoxyribonuclease 7 large subunit</fullName>
        <ecNumber evidence="5">3.1.11.6</ecNumber>
    </recommendedName>
    <alternativeName>
        <fullName evidence="5">Exodeoxyribonuclease VII large subunit</fullName>
        <shortName evidence="5">Exonuclease VII large subunit</shortName>
    </alternativeName>
</protein>
<dbReference type="PANTHER" id="PTHR30008">
    <property type="entry name" value="EXODEOXYRIBONUCLEASE 7 LARGE SUBUNIT"/>
    <property type="match status" value="1"/>
</dbReference>
<dbReference type="EMBL" id="VBSP01000008">
    <property type="protein sequence ID" value="TLQ48789.1"/>
    <property type="molecule type" value="Genomic_DNA"/>
</dbReference>
<feature type="domain" description="Exonuclease VII large subunit C-terminal" evidence="8">
    <location>
        <begin position="131"/>
        <end position="441"/>
    </location>
</feature>
<dbReference type="Pfam" id="PF13742">
    <property type="entry name" value="tRNA_anti_2"/>
    <property type="match status" value="1"/>
</dbReference>
<dbReference type="InterPro" id="IPR020579">
    <property type="entry name" value="Exonuc_VII_lsu_C"/>
</dbReference>
<dbReference type="CDD" id="cd04489">
    <property type="entry name" value="ExoVII_LU_OBF"/>
    <property type="match status" value="1"/>
</dbReference>
<comment type="subcellular location">
    <subcellularLocation>
        <location evidence="5 6">Cytoplasm</location>
    </subcellularLocation>
</comment>
<comment type="catalytic activity">
    <reaction evidence="5 6">
        <text>Exonucleolytic cleavage in either 5'- to 3'- or 3'- to 5'-direction to yield nucleoside 5'-phosphates.</text>
        <dbReference type="EC" id="3.1.11.6"/>
    </reaction>
</comment>
<dbReference type="GO" id="GO:0006308">
    <property type="term" value="P:DNA catabolic process"/>
    <property type="evidence" value="ECO:0007669"/>
    <property type="project" value="UniProtKB-UniRule"/>
</dbReference>
<evidence type="ECO:0000256" key="7">
    <source>
        <dbReference type="SAM" id="Coils"/>
    </source>
</evidence>
<evidence type="ECO:0000256" key="6">
    <source>
        <dbReference type="RuleBase" id="RU004355"/>
    </source>
</evidence>
<dbReference type="GO" id="GO:0003676">
    <property type="term" value="F:nucleic acid binding"/>
    <property type="evidence" value="ECO:0007669"/>
    <property type="project" value="InterPro"/>
</dbReference>
<keyword evidence="4 5" id="KW-0269">Exonuclease</keyword>
<evidence type="ECO:0000313" key="11">
    <source>
        <dbReference type="Proteomes" id="UP000306420"/>
    </source>
</evidence>
<evidence type="ECO:0000256" key="1">
    <source>
        <dbReference type="ARBA" id="ARBA00022490"/>
    </source>
</evidence>
<keyword evidence="7" id="KW-0175">Coiled coil</keyword>
<dbReference type="NCBIfam" id="TIGR00237">
    <property type="entry name" value="xseA"/>
    <property type="match status" value="1"/>
</dbReference>
<proteinExistence type="inferred from homology"/>
<comment type="similarity">
    <text evidence="5 6">Belongs to the XseA family.</text>
</comment>
<keyword evidence="3 5" id="KW-0378">Hydrolase</keyword>
<comment type="subunit">
    <text evidence="5">Heterooligomer composed of large and small subunits.</text>
</comment>
<sequence>MSEKNQEYLTVQALTKYIKRKFDVDPHLQRVFVVGEVSNFRLRPNSHQYFSLKDEGARISAVMYRSAFQRVKFNIEEGMKVFVTGKITLYEPSGAYQIVIDSIQPDGIGALYQQLEQLKEKFNKAGLFDRPKLPIPRFPKKIAVITSPSGAVIRDIITTINRRYPIVEITVIPTRVQGKEAAGEIVTAFNKVKDRQDEFDTVIVARGGGSIEDLWCFNDEQVAMAILNCPLPVISSIGHETDITLSDLVADIRVATPTAAAEIAVPVLQEVLTYLTQMEERVFYSMNQRIQYMRKYYDRFAQSYVMTQPERLYQPYMQQLDLANERLNNNKDNYFTEQNNQVKVLKQRLSLQQPQGLINQYQKDLTAFRKQLNRNMEQYQYNKKVVFGNLMQLLDAYSPLKSVQRGYAVVTSKDNIVKHITDVEKDDMIKVNLSDGQIEAQVTKTSTDNIFQQLSDTEKE</sequence>
<evidence type="ECO:0000259" key="8">
    <source>
        <dbReference type="Pfam" id="PF02601"/>
    </source>
</evidence>
<dbReference type="EC" id="3.1.11.6" evidence="5"/>
<name>A0A5R9EHM8_9LACT</name>
<dbReference type="AlphaFoldDB" id="A0A5R9EHM8"/>
<comment type="caution">
    <text evidence="10">The sequence shown here is derived from an EMBL/GenBank/DDBJ whole genome shotgun (WGS) entry which is preliminary data.</text>
</comment>
<dbReference type="RefSeq" id="WP_138404077.1">
    <property type="nucleotide sequence ID" value="NZ_VBSP01000008.1"/>
</dbReference>
<feature type="domain" description="OB-fold nucleic acid binding" evidence="9">
    <location>
        <begin position="9"/>
        <end position="104"/>
    </location>
</feature>
<organism evidence="10 11">
    <name type="scientific">Ruoffia tabacinasalis</name>
    <dbReference type="NCBI Taxonomy" id="87458"/>
    <lineage>
        <taxon>Bacteria</taxon>
        <taxon>Bacillati</taxon>
        <taxon>Bacillota</taxon>
        <taxon>Bacilli</taxon>
        <taxon>Lactobacillales</taxon>
        <taxon>Aerococcaceae</taxon>
        <taxon>Ruoffia</taxon>
    </lineage>
</organism>
<keyword evidence="2 5" id="KW-0540">Nuclease</keyword>
<reference evidence="10 11" key="1">
    <citation type="submission" date="2019-05" db="EMBL/GenBank/DDBJ databases">
        <title>The metagenome of a microbial culture collection derived from dairy environment covers the genomic content of the human microbiome.</title>
        <authorList>
            <person name="Roder T."/>
            <person name="Wuthrich D."/>
            <person name="Sattari Z."/>
            <person name="Von Ah U."/>
            <person name="Bar C."/>
            <person name="Ronchi F."/>
            <person name="Macpherson A.J."/>
            <person name="Ganal-Vonarburg S.C."/>
            <person name="Bruggmann R."/>
            <person name="Vergeres G."/>
        </authorList>
    </citation>
    <scope>NUCLEOTIDE SEQUENCE [LARGE SCALE GENOMIC DNA]</scope>
    <source>
        <strain evidence="10 11">FAM 24227</strain>
    </source>
</reference>
<dbReference type="OrthoDB" id="9802795at2"/>
<keyword evidence="1 5" id="KW-0963">Cytoplasm</keyword>
<dbReference type="HAMAP" id="MF_00378">
    <property type="entry name" value="Exonuc_7_L"/>
    <property type="match status" value="1"/>
</dbReference>
<dbReference type="Proteomes" id="UP000306420">
    <property type="component" value="Unassembled WGS sequence"/>
</dbReference>
<evidence type="ECO:0000256" key="2">
    <source>
        <dbReference type="ARBA" id="ARBA00022722"/>
    </source>
</evidence>
<dbReference type="PANTHER" id="PTHR30008:SF0">
    <property type="entry name" value="EXODEOXYRIBONUCLEASE 7 LARGE SUBUNIT"/>
    <property type="match status" value="1"/>
</dbReference>
<gene>
    <name evidence="5" type="primary">xseA</name>
    <name evidence="10" type="ORF">FEZ33_03825</name>
</gene>
<feature type="coiled-coil region" evidence="7">
    <location>
        <begin position="317"/>
        <end position="378"/>
    </location>
</feature>
<dbReference type="InterPro" id="IPR003753">
    <property type="entry name" value="Exonuc_VII_L"/>
</dbReference>
<dbReference type="InterPro" id="IPR025824">
    <property type="entry name" value="OB-fold_nuc-bd_dom"/>
</dbReference>
<dbReference type="Pfam" id="PF02601">
    <property type="entry name" value="Exonuc_VII_L"/>
    <property type="match status" value="1"/>
</dbReference>
<evidence type="ECO:0000256" key="4">
    <source>
        <dbReference type="ARBA" id="ARBA00022839"/>
    </source>
</evidence>
<evidence type="ECO:0000256" key="3">
    <source>
        <dbReference type="ARBA" id="ARBA00022801"/>
    </source>
</evidence>
<evidence type="ECO:0000259" key="9">
    <source>
        <dbReference type="Pfam" id="PF13742"/>
    </source>
</evidence>
<accession>A0A5R9EHM8</accession>
<evidence type="ECO:0000256" key="5">
    <source>
        <dbReference type="HAMAP-Rule" id="MF_00378"/>
    </source>
</evidence>
<dbReference type="GO" id="GO:0009318">
    <property type="term" value="C:exodeoxyribonuclease VII complex"/>
    <property type="evidence" value="ECO:0007669"/>
    <property type="project" value="UniProtKB-UniRule"/>
</dbReference>